<protein>
    <recommendedName>
        <fullName evidence="1">3'-5' exonuclease domain-containing protein</fullName>
    </recommendedName>
</protein>
<evidence type="ECO:0000313" key="3">
    <source>
        <dbReference type="Proteomes" id="UP000266196"/>
    </source>
</evidence>
<proteinExistence type="predicted"/>
<sequence>MSTRSRDRVKAVRDLEWVMSSPHLLSSEGDVFLPPAMCLRILGDPVTIAWLEGLHVDPTPLHTFLGQQLRHIDKTSLDLGVYFTSLVEYWLRACPALCNDRLVVAASSAQLKFVFRCNESPWLSIAPCHSIHMHWEASVKFFLLCEPTTTTTTTSSFINLGLTAGGETLASRIAKMQRKVRMCTENASVSRWLSAHFEWTQANVVIQSHILLRGYLYYPLALLASTTSAFSSTRVDLPSAINADHLRGWWSSDVEADLIRTTPPSSRFAILPKLFWLSKVSSAPSNDDDHTQHIVGGPGVPSLPLLSRADVVAACRAHFSSSPTAKPLVVAELRESEHATTFVEVSRGAFIAQLSLALGDDGISYSVVKAEVARVLMHRKGRYLVQCLVVLVELEDGNLFRIGQLMLDARGLVHVDDDDDGGIDHVMATIIPDKTKWWSVRFLLKAKHVLGGASASSPRHDQDNVIRDDAVACQILTTLLDGRDGGAAAEAFGRTQRWDVASRRSSQLTHVYVNHPHTSARAARRHLACQPATSSQIPTHDRPIADHAHHLSLVQATLDTPLTVHLVETSSQIDTMLTWMDRATNEAMVVGLDCEWRPTNPTLVDGHKDDLYDLGVTVVQLAFPNGHVFVLDCMAICVTVPAVFDRLCRPWIVVTGFCVSGDLDRLVGSYPALARTFQSPHWTCVDLRRVAMSRVRRLAGVGLASLASTFLNHTMPKHQQCSDWAARPLTAAQVEYAALDAHIVRVRGSLGPVGLRCQARVHVVVDVSLVHEASVIYCGAGARHRVVALCPSQLIALSPRLAVSTCDVAVGSKGDI</sequence>
<comment type="caution">
    <text evidence="2">The sequence shown here is derived from an EMBL/GenBank/DDBJ whole genome shotgun (WGS) entry which is preliminary data.</text>
</comment>
<dbReference type="AlphaFoldDB" id="A0A397EKW1"/>
<dbReference type="PANTHER" id="PTHR47765:SF2">
    <property type="entry name" value="EXONUCLEASE MUT-7 HOMOLOG"/>
    <property type="match status" value="1"/>
</dbReference>
<dbReference type="Pfam" id="PF01612">
    <property type="entry name" value="DNA_pol_A_exo1"/>
    <property type="match status" value="1"/>
</dbReference>
<dbReference type="InterPro" id="IPR052408">
    <property type="entry name" value="Exonuclease_MUT-7-like"/>
</dbReference>
<dbReference type="EMBL" id="QUTE01017460">
    <property type="protein sequence ID" value="RHY93023.1"/>
    <property type="molecule type" value="Genomic_DNA"/>
</dbReference>
<dbReference type="GO" id="GO:0003676">
    <property type="term" value="F:nucleic acid binding"/>
    <property type="evidence" value="ECO:0007669"/>
    <property type="project" value="InterPro"/>
</dbReference>
<dbReference type="InterPro" id="IPR036754">
    <property type="entry name" value="YbaK/aa-tRNA-synt-asso_dom_sf"/>
</dbReference>
<dbReference type="SUPFAM" id="SSF55826">
    <property type="entry name" value="YbaK/ProRS associated domain"/>
    <property type="match status" value="1"/>
</dbReference>
<dbReference type="InterPro" id="IPR002562">
    <property type="entry name" value="3'-5'_exonuclease_dom"/>
</dbReference>
<evidence type="ECO:0000259" key="1">
    <source>
        <dbReference type="Pfam" id="PF01612"/>
    </source>
</evidence>
<organism evidence="2 3">
    <name type="scientific">Aphanomyces astaci</name>
    <name type="common">Crayfish plague agent</name>
    <dbReference type="NCBI Taxonomy" id="112090"/>
    <lineage>
        <taxon>Eukaryota</taxon>
        <taxon>Sar</taxon>
        <taxon>Stramenopiles</taxon>
        <taxon>Oomycota</taxon>
        <taxon>Saprolegniomycetes</taxon>
        <taxon>Saprolegniales</taxon>
        <taxon>Verrucalvaceae</taxon>
        <taxon>Aphanomyces</taxon>
    </lineage>
</organism>
<reference evidence="2 3" key="1">
    <citation type="submission" date="2018-08" db="EMBL/GenBank/DDBJ databases">
        <title>Aphanomyces genome sequencing and annotation.</title>
        <authorList>
            <person name="Minardi D."/>
            <person name="Oidtmann B."/>
            <person name="Van Der Giezen M."/>
            <person name="Studholme D.J."/>
        </authorList>
    </citation>
    <scope>NUCLEOTIDE SEQUENCE [LARGE SCALE GENOMIC DNA]</scope>
    <source>
        <strain evidence="2 3">197901</strain>
    </source>
</reference>
<dbReference type="SUPFAM" id="SSF53098">
    <property type="entry name" value="Ribonuclease H-like"/>
    <property type="match status" value="1"/>
</dbReference>
<feature type="domain" description="3'-5' exonuclease" evidence="1">
    <location>
        <begin position="575"/>
        <end position="744"/>
    </location>
</feature>
<dbReference type="VEuPathDB" id="FungiDB:H257_11176"/>
<name>A0A397EKW1_APHAT</name>
<dbReference type="GO" id="GO:0008408">
    <property type="term" value="F:3'-5' exonuclease activity"/>
    <property type="evidence" value="ECO:0007669"/>
    <property type="project" value="InterPro"/>
</dbReference>
<dbReference type="InterPro" id="IPR012337">
    <property type="entry name" value="RNaseH-like_sf"/>
</dbReference>
<dbReference type="InterPro" id="IPR015003">
    <property type="entry name" value="DUF1853"/>
</dbReference>
<dbReference type="Proteomes" id="UP000266196">
    <property type="component" value="Unassembled WGS sequence"/>
</dbReference>
<dbReference type="InterPro" id="IPR036397">
    <property type="entry name" value="RNaseH_sf"/>
</dbReference>
<accession>A0A397EKW1</accession>
<dbReference type="GO" id="GO:0002161">
    <property type="term" value="F:aminoacyl-tRNA deacylase activity"/>
    <property type="evidence" value="ECO:0007669"/>
    <property type="project" value="InterPro"/>
</dbReference>
<dbReference type="VEuPathDB" id="FungiDB:H257_11183"/>
<evidence type="ECO:0000313" key="2">
    <source>
        <dbReference type="EMBL" id="RHY93023.1"/>
    </source>
</evidence>
<dbReference type="Gene3D" id="3.30.420.10">
    <property type="entry name" value="Ribonuclease H-like superfamily/Ribonuclease H"/>
    <property type="match status" value="1"/>
</dbReference>
<dbReference type="PANTHER" id="PTHR47765">
    <property type="entry name" value="3'-5' EXONUCLEASE DOMAIN-CONTAINING PROTEIN"/>
    <property type="match status" value="1"/>
</dbReference>
<gene>
    <name evidence="2" type="ORF">DYB31_001761</name>
</gene>
<dbReference type="Pfam" id="PF08907">
    <property type="entry name" value="DUF1853"/>
    <property type="match status" value="1"/>
</dbReference>